<dbReference type="InterPro" id="IPR049730">
    <property type="entry name" value="SNF2/RAD54-like_C"/>
</dbReference>
<dbReference type="GO" id="GO:0008094">
    <property type="term" value="F:ATP-dependent activity, acting on DNA"/>
    <property type="evidence" value="ECO:0007669"/>
    <property type="project" value="TreeGrafter"/>
</dbReference>
<dbReference type="InterPro" id="IPR050628">
    <property type="entry name" value="SNF2_RAD54_helicase_TF"/>
</dbReference>
<dbReference type="PANTHER" id="PTHR45626">
    <property type="entry name" value="TRANSCRIPTION TERMINATION FACTOR 2-RELATED"/>
    <property type="match status" value="1"/>
</dbReference>
<keyword evidence="1" id="KW-0547">Nucleotide-binding</keyword>
<dbReference type="GO" id="GO:0005524">
    <property type="term" value="F:ATP binding"/>
    <property type="evidence" value="ECO:0007669"/>
    <property type="project" value="UniProtKB-KW"/>
</dbReference>
<dbReference type="PANTHER" id="PTHR45626:SF51">
    <property type="entry name" value="SNF2-RELATED DOMAIN-CONTAINING PROTEIN"/>
    <property type="match status" value="1"/>
</dbReference>
<dbReference type="Gene3D" id="3.40.50.300">
    <property type="entry name" value="P-loop containing nucleotide triphosphate hydrolases"/>
    <property type="match status" value="1"/>
</dbReference>
<dbReference type="AlphaFoldDB" id="A0A4S4KMT4"/>
<gene>
    <name evidence="6" type="ORF">EW026_g2581</name>
</gene>
<evidence type="ECO:0000313" key="6">
    <source>
        <dbReference type="EMBL" id="THG99828.1"/>
    </source>
</evidence>
<keyword evidence="7" id="KW-1185">Reference proteome</keyword>
<evidence type="ECO:0000256" key="3">
    <source>
        <dbReference type="ARBA" id="ARBA00022840"/>
    </source>
</evidence>
<dbReference type="InterPro" id="IPR001650">
    <property type="entry name" value="Helicase_C-like"/>
</dbReference>
<name>A0A4S4KMT4_9APHY</name>
<dbReference type="GO" id="GO:0016787">
    <property type="term" value="F:hydrolase activity"/>
    <property type="evidence" value="ECO:0007669"/>
    <property type="project" value="UniProtKB-KW"/>
</dbReference>
<evidence type="ECO:0000313" key="7">
    <source>
        <dbReference type="Proteomes" id="UP000309038"/>
    </source>
</evidence>
<accession>A0A4S4KMT4</accession>
<proteinExistence type="predicted"/>
<sequence length="542" mass="61729">MESVMVRHRIEDVENDVLLPMLTHEMVLLDLDPFAVKTYNIMQATIAMNAVDSERIDQDYFFHPRNAVYLQQLIDNISQSMFWQVDTDDIFGVDDIMKRAPAFLQSGSKKLAEGRITQSDFDLLQEAVKHVESAYKDRIWRCLMTHPFVFHRVYNMPSQVFQAWSNFPFELKAPESTNAPNPEPHFLLVPDRLKTLRNMLNMKPFSSFNSMVEWGKAVSEEEHHRLQLMKLRAKASKASISRKSQEHRKEMSSATKADTAAQFLAAQDRLKSLMSEDQGNNPRGNAKLLRSSPLAGVRIGTSTSSKLNYILNDVRKYAASEKFLIFSRSPMTLVYIAESLGMIGVQYKLIWKKSVRQLEQDVTTFESSDIFRVFLMELKHGARGLNLITASRVIFCEPVWQADVETQAIKRVHRIGQTSPVTVKTLAIRSTAEEVMVARRDALKRSLGSGSGKLPNLTDDRTMRDFIANPTFLPETTTQEAPLDFPFLHIPNDESSAEEDHKLYIRIPASSPAKRPVDALTVSDTEMPAKKQKTRPTVRFDV</sequence>
<dbReference type="SUPFAM" id="SSF52540">
    <property type="entry name" value="P-loop containing nucleoside triphosphate hydrolases"/>
    <property type="match status" value="1"/>
</dbReference>
<evidence type="ECO:0000256" key="4">
    <source>
        <dbReference type="SAM" id="MobiDB-lite"/>
    </source>
</evidence>
<dbReference type="Pfam" id="PF00271">
    <property type="entry name" value="Helicase_C"/>
    <property type="match status" value="1"/>
</dbReference>
<feature type="region of interest" description="Disordered" evidence="4">
    <location>
        <begin position="237"/>
        <end position="256"/>
    </location>
</feature>
<dbReference type="PROSITE" id="PS51194">
    <property type="entry name" value="HELICASE_CTER"/>
    <property type="match status" value="1"/>
</dbReference>
<dbReference type="GO" id="GO:0006281">
    <property type="term" value="P:DNA repair"/>
    <property type="evidence" value="ECO:0007669"/>
    <property type="project" value="TreeGrafter"/>
</dbReference>
<feature type="region of interest" description="Disordered" evidence="4">
    <location>
        <begin position="515"/>
        <end position="542"/>
    </location>
</feature>
<evidence type="ECO:0000256" key="2">
    <source>
        <dbReference type="ARBA" id="ARBA00022801"/>
    </source>
</evidence>
<dbReference type="CDD" id="cd18793">
    <property type="entry name" value="SF2_C_SNF"/>
    <property type="match status" value="1"/>
</dbReference>
<keyword evidence="3" id="KW-0067">ATP-binding</keyword>
<dbReference type="EMBL" id="SGPJ01000067">
    <property type="protein sequence ID" value="THG99828.1"/>
    <property type="molecule type" value="Genomic_DNA"/>
</dbReference>
<dbReference type="GO" id="GO:0005634">
    <property type="term" value="C:nucleus"/>
    <property type="evidence" value="ECO:0007669"/>
    <property type="project" value="TreeGrafter"/>
</dbReference>
<dbReference type="Proteomes" id="UP000309038">
    <property type="component" value="Unassembled WGS sequence"/>
</dbReference>
<evidence type="ECO:0000259" key="5">
    <source>
        <dbReference type="PROSITE" id="PS51194"/>
    </source>
</evidence>
<organism evidence="6 7">
    <name type="scientific">Hermanssonia centrifuga</name>
    <dbReference type="NCBI Taxonomy" id="98765"/>
    <lineage>
        <taxon>Eukaryota</taxon>
        <taxon>Fungi</taxon>
        <taxon>Dikarya</taxon>
        <taxon>Basidiomycota</taxon>
        <taxon>Agaricomycotina</taxon>
        <taxon>Agaricomycetes</taxon>
        <taxon>Polyporales</taxon>
        <taxon>Meruliaceae</taxon>
        <taxon>Hermanssonia</taxon>
    </lineage>
</organism>
<dbReference type="InterPro" id="IPR027417">
    <property type="entry name" value="P-loop_NTPase"/>
</dbReference>
<keyword evidence="2" id="KW-0378">Hydrolase</keyword>
<evidence type="ECO:0000256" key="1">
    <source>
        <dbReference type="ARBA" id="ARBA00022741"/>
    </source>
</evidence>
<reference evidence="6 7" key="1">
    <citation type="submission" date="2019-02" db="EMBL/GenBank/DDBJ databases">
        <title>Genome sequencing of the rare red list fungi Phlebia centrifuga.</title>
        <authorList>
            <person name="Buettner E."/>
            <person name="Kellner H."/>
        </authorList>
    </citation>
    <scope>NUCLEOTIDE SEQUENCE [LARGE SCALE GENOMIC DNA]</scope>
    <source>
        <strain evidence="6 7">DSM 108282</strain>
    </source>
</reference>
<feature type="domain" description="Helicase C-terminal" evidence="5">
    <location>
        <begin position="306"/>
        <end position="462"/>
    </location>
</feature>
<protein>
    <recommendedName>
        <fullName evidence="5">Helicase C-terminal domain-containing protein</fullName>
    </recommendedName>
</protein>
<comment type="caution">
    <text evidence="6">The sequence shown here is derived from an EMBL/GenBank/DDBJ whole genome shotgun (WGS) entry which is preliminary data.</text>
</comment>